<dbReference type="PIRSF" id="PIRSF004555">
    <property type="entry name" value="UCP004555"/>
    <property type="match status" value="1"/>
</dbReference>
<dbReference type="GO" id="GO:0003677">
    <property type="term" value="F:DNA binding"/>
    <property type="evidence" value="ECO:0007669"/>
    <property type="project" value="UniProtKB-UniRule"/>
</dbReference>
<feature type="coiled-coil region" evidence="3">
    <location>
        <begin position="3"/>
        <end position="30"/>
    </location>
</feature>
<dbReference type="PANTHER" id="PTHR33449:SF1">
    <property type="entry name" value="NUCLEOID-ASSOCIATED PROTEIN YBAB"/>
    <property type="match status" value="1"/>
</dbReference>
<keyword evidence="1 2" id="KW-0238">DNA-binding</keyword>
<evidence type="ECO:0000256" key="3">
    <source>
        <dbReference type="SAM" id="Coils"/>
    </source>
</evidence>
<comment type="caution">
    <text evidence="4">The sequence shown here is derived from an EMBL/GenBank/DDBJ whole genome shotgun (WGS) entry which is preliminary data.</text>
</comment>
<gene>
    <name evidence="4" type="ORF">E3J62_02235</name>
</gene>
<dbReference type="NCBIfam" id="TIGR00103">
    <property type="entry name" value="DNA_YbaB_EbfC"/>
    <property type="match status" value="1"/>
</dbReference>
<evidence type="ECO:0000313" key="5">
    <source>
        <dbReference type="Proteomes" id="UP000315525"/>
    </source>
</evidence>
<comment type="subunit">
    <text evidence="2">Homodimer.</text>
</comment>
<protein>
    <recommendedName>
        <fullName evidence="2">Nucleoid-associated protein E3J62_02235</fullName>
    </recommendedName>
</protein>
<sequence>MRMDQIMKQAQKLQTKMDEIQKKLADMRLEGEAGGGMVRAIVDGQQNLLEVKIDPEVVNPDDIQMLEDLVVAAVREARRKAQELAAEEMKTVTGGLMIPGLFGPTK</sequence>
<name>A0A523UXG2_UNCT6</name>
<dbReference type="AlphaFoldDB" id="A0A523UXG2"/>
<dbReference type="InterPro" id="IPR036894">
    <property type="entry name" value="YbaB-like_sf"/>
</dbReference>
<proteinExistence type="inferred from homology"/>
<evidence type="ECO:0000256" key="1">
    <source>
        <dbReference type="ARBA" id="ARBA00023125"/>
    </source>
</evidence>
<comment type="similarity">
    <text evidence="2">Belongs to the YbaB/EbfC family.</text>
</comment>
<keyword evidence="3" id="KW-0175">Coiled coil</keyword>
<dbReference type="InterPro" id="IPR004401">
    <property type="entry name" value="YbaB/EbfC"/>
</dbReference>
<accession>A0A523UXG2</accession>
<dbReference type="PANTHER" id="PTHR33449">
    <property type="entry name" value="NUCLEOID-ASSOCIATED PROTEIN YBAB"/>
    <property type="match status" value="1"/>
</dbReference>
<evidence type="ECO:0000313" key="4">
    <source>
        <dbReference type="EMBL" id="TET47180.1"/>
    </source>
</evidence>
<dbReference type="GO" id="GO:0043590">
    <property type="term" value="C:bacterial nucleoid"/>
    <property type="evidence" value="ECO:0007669"/>
    <property type="project" value="UniProtKB-UniRule"/>
</dbReference>
<organism evidence="4 5">
    <name type="scientific">candidate division TA06 bacterium</name>
    <dbReference type="NCBI Taxonomy" id="2250710"/>
    <lineage>
        <taxon>Bacteria</taxon>
        <taxon>Bacteria division TA06</taxon>
    </lineage>
</organism>
<keyword evidence="2" id="KW-0963">Cytoplasm</keyword>
<dbReference type="Gene3D" id="3.30.1310.10">
    <property type="entry name" value="Nucleoid-associated protein YbaB-like domain"/>
    <property type="match status" value="1"/>
</dbReference>
<comment type="function">
    <text evidence="2">Binds to DNA and alters its conformation. May be involved in regulation of gene expression, nucleoid organization and DNA protection.</text>
</comment>
<dbReference type="SUPFAM" id="SSF82607">
    <property type="entry name" value="YbaB-like"/>
    <property type="match status" value="1"/>
</dbReference>
<dbReference type="HAMAP" id="MF_00274">
    <property type="entry name" value="DNA_YbaB_EbfC"/>
    <property type="match status" value="1"/>
</dbReference>
<dbReference type="EMBL" id="SOJN01000030">
    <property type="protein sequence ID" value="TET47180.1"/>
    <property type="molecule type" value="Genomic_DNA"/>
</dbReference>
<dbReference type="GO" id="GO:0005829">
    <property type="term" value="C:cytosol"/>
    <property type="evidence" value="ECO:0007669"/>
    <property type="project" value="TreeGrafter"/>
</dbReference>
<reference evidence="4 5" key="1">
    <citation type="submission" date="2019-03" db="EMBL/GenBank/DDBJ databases">
        <title>Metabolic potential of uncultured bacteria and archaea associated with petroleum seepage in deep-sea sediments.</title>
        <authorList>
            <person name="Dong X."/>
            <person name="Hubert C."/>
        </authorList>
    </citation>
    <scope>NUCLEOTIDE SEQUENCE [LARGE SCALE GENOMIC DNA]</scope>
    <source>
        <strain evidence="4">E44_bin18</strain>
    </source>
</reference>
<evidence type="ECO:0000256" key="2">
    <source>
        <dbReference type="HAMAP-Rule" id="MF_00274"/>
    </source>
</evidence>
<dbReference type="Proteomes" id="UP000315525">
    <property type="component" value="Unassembled WGS sequence"/>
</dbReference>
<comment type="subcellular location">
    <subcellularLocation>
        <location evidence="2">Cytoplasm</location>
        <location evidence="2">Nucleoid</location>
    </subcellularLocation>
</comment>
<dbReference type="Pfam" id="PF02575">
    <property type="entry name" value="YbaB_DNA_bd"/>
    <property type="match status" value="1"/>
</dbReference>